<evidence type="ECO:0000256" key="1">
    <source>
        <dbReference type="SAM" id="Coils"/>
    </source>
</evidence>
<feature type="region of interest" description="Disordered" evidence="2">
    <location>
        <begin position="130"/>
        <end position="158"/>
    </location>
</feature>
<proteinExistence type="predicted"/>
<organism evidence="3">
    <name type="scientific">marine sediment metagenome</name>
    <dbReference type="NCBI Taxonomy" id="412755"/>
    <lineage>
        <taxon>unclassified sequences</taxon>
        <taxon>metagenomes</taxon>
        <taxon>ecological metagenomes</taxon>
    </lineage>
</organism>
<dbReference type="EMBL" id="LAZR01031403">
    <property type="protein sequence ID" value="KKL53854.1"/>
    <property type="molecule type" value="Genomic_DNA"/>
</dbReference>
<accession>A0A0F9CX57</accession>
<gene>
    <name evidence="3" type="ORF">LCGC14_2271250</name>
</gene>
<evidence type="ECO:0000313" key="3">
    <source>
        <dbReference type="EMBL" id="KKL53854.1"/>
    </source>
</evidence>
<sequence length="590" mass="68187">ANALRIAGDAAVISGKSGSLAAGYATSEQFTGWGGIRGAKDFAPAYPVPRTYINERGEQVTIDISNLQYLERMQRDEIMGQINSQVELATSQGMLAQSLENNTFEQQRVLDEAAKNRSVLSANTTAIKNNTSAIRNPKKKNEDTKEKEPKPMAKGGIIDGPTKILAGEAGPEAFVPLAGGNIPVKIDWNKGGITEGGLGGYGDRPKDEIIDKKPVAQDIFSEHQLKIKEFRKEKSGWINKMINNISEVSDIKKKDIIKMMIQNKPISLGQSIWRIRGYSKYKDKIEMATKEINDLNSLILKEQTGFTNKYNIWSEKWPGTFSPISEKVSDEEEKLNLILGKHKKSYNKSLGEIESYTARKEKLEGIVLSSRKDFDNMYEQSKKNPKDEEMKASADRKEQTWWDNYVSLYRLSEGLKNAQWSEERYQDKIKSTEKDLKNLRITGGYGFAIKGWQGEYNQEAMLQRHKKAEEEKVEKEREKIKEEEKRVEESVISFEEPVSEEIDKRVFGGRGEREIRRRGRRSKYNRRDVEYIRREERRYRAYLRRQRRSYRDEKFYRILGFRPDDYFQTGEFGEESLAEEATRRHYEDYK</sequence>
<feature type="non-terminal residue" evidence="3">
    <location>
        <position position="590"/>
    </location>
</feature>
<evidence type="ECO:0000256" key="2">
    <source>
        <dbReference type="SAM" id="MobiDB-lite"/>
    </source>
</evidence>
<feature type="compositionally biased region" description="Basic and acidic residues" evidence="2">
    <location>
        <begin position="139"/>
        <end position="151"/>
    </location>
</feature>
<keyword evidence="1" id="KW-0175">Coiled coil</keyword>
<protein>
    <submittedName>
        <fullName evidence="3">Uncharacterized protein</fullName>
    </submittedName>
</protein>
<feature type="coiled-coil region" evidence="1">
    <location>
        <begin position="415"/>
        <end position="493"/>
    </location>
</feature>
<dbReference type="AlphaFoldDB" id="A0A0F9CX57"/>
<reference evidence="3" key="1">
    <citation type="journal article" date="2015" name="Nature">
        <title>Complex archaea that bridge the gap between prokaryotes and eukaryotes.</title>
        <authorList>
            <person name="Spang A."/>
            <person name="Saw J.H."/>
            <person name="Jorgensen S.L."/>
            <person name="Zaremba-Niedzwiedzka K."/>
            <person name="Martijn J."/>
            <person name="Lind A.E."/>
            <person name="van Eijk R."/>
            <person name="Schleper C."/>
            <person name="Guy L."/>
            <person name="Ettema T.J."/>
        </authorList>
    </citation>
    <scope>NUCLEOTIDE SEQUENCE</scope>
</reference>
<name>A0A0F9CX57_9ZZZZ</name>
<feature type="non-terminal residue" evidence="3">
    <location>
        <position position="1"/>
    </location>
</feature>
<comment type="caution">
    <text evidence="3">The sequence shown here is derived from an EMBL/GenBank/DDBJ whole genome shotgun (WGS) entry which is preliminary data.</text>
</comment>